<comment type="caution">
    <text evidence="3">The sequence shown here is derived from an EMBL/GenBank/DDBJ whole genome shotgun (WGS) entry which is preliminary data.</text>
</comment>
<evidence type="ECO:0000259" key="2">
    <source>
        <dbReference type="SMART" id="SM00014"/>
    </source>
</evidence>
<dbReference type="EMBL" id="RHLK01000004">
    <property type="protein sequence ID" value="MVO99898.1"/>
    <property type="molecule type" value="Genomic_DNA"/>
</dbReference>
<dbReference type="InterPro" id="IPR000326">
    <property type="entry name" value="PAP2/HPO"/>
</dbReference>
<evidence type="ECO:0000256" key="1">
    <source>
        <dbReference type="SAM" id="Phobius"/>
    </source>
</evidence>
<dbReference type="RefSeq" id="WP_157335233.1">
    <property type="nucleotide sequence ID" value="NZ_RHLK01000004.1"/>
</dbReference>
<dbReference type="CDD" id="cd03392">
    <property type="entry name" value="PAP2_like_2"/>
    <property type="match status" value="1"/>
</dbReference>
<name>A0A7X3FI35_9BACL</name>
<feature type="domain" description="Phosphatidic acid phosphatase type 2/haloperoxidase" evidence="2">
    <location>
        <begin position="91"/>
        <end position="203"/>
    </location>
</feature>
<feature type="transmembrane region" description="Helical" evidence="1">
    <location>
        <begin position="64"/>
        <end position="84"/>
    </location>
</feature>
<dbReference type="Gene3D" id="1.20.144.10">
    <property type="entry name" value="Phosphatidic acid phosphatase type 2/haloperoxidase"/>
    <property type="match status" value="2"/>
</dbReference>
<dbReference type="PANTHER" id="PTHR14969">
    <property type="entry name" value="SPHINGOSINE-1-PHOSPHATE PHOSPHOHYDROLASE"/>
    <property type="match status" value="1"/>
</dbReference>
<keyword evidence="1" id="KW-1133">Transmembrane helix</keyword>
<organism evidence="3 4">
    <name type="scientific">Paenibacillus lutrae</name>
    <dbReference type="NCBI Taxonomy" id="2078573"/>
    <lineage>
        <taxon>Bacteria</taxon>
        <taxon>Bacillati</taxon>
        <taxon>Bacillota</taxon>
        <taxon>Bacilli</taxon>
        <taxon>Bacillales</taxon>
        <taxon>Paenibacillaceae</taxon>
        <taxon>Paenibacillus</taxon>
    </lineage>
</organism>
<dbReference type="SMART" id="SM00014">
    <property type="entry name" value="acidPPc"/>
    <property type="match status" value="1"/>
</dbReference>
<dbReference type="Proteomes" id="UP000490800">
    <property type="component" value="Unassembled WGS sequence"/>
</dbReference>
<dbReference type="SUPFAM" id="SSF48317">
    <property type="entry name" value="Acid phosphatase/Vanadium-dependent haloperoxidase"/>
    <property type="match status" value="1"/>
</dbReference>
<proteinExistence type="predicted"/>
<feature type="transmembrane region" description="Helical" evidence="1">
    <location>
        <begin position="12"/>
        <end position="30"/>
    </location>
</feature>
<keyword evidence="1" id="KW-0812">Transmembrane</keyword>
<feature type="transmembrane region" description="Helical" evidence="1">
    <location>
        <begin position="162"/>
        <end position="182"/>
    </location>
</feature>
<gene>
    <name evidence="3" type="ORF">EDM21_10205</name>
</gene>
<protein>
    <submittedName>
        <fullName evidence="3">Phosphatase PAP2 family protein</fullName>
    </submittedName>
</protein>
<feature type="transmembrane region" description="Helical" evidence="1">
    <location>
        <begin position="188"/>
        <end position="206"/>
    </location>
</feature>
<feature type="transmembrane region" description="Helical" evidence="1">
    <location>
        <begin position="128"/>
        <end position="150"/>
    </location>
</feature>
<evidence type="ECO:0000313" key="3">
    <source>
        <dbReference type="EMBL" id="MVO99898.1"/>
    </source>
</evidence>
<dbReference type="PANTHER" id="PTHR14969:SF13">
    <property type="entry name" value="AT30094P"/>
    <property type="match status" value="1"/>
</dbReference>
<evidence type="ECO:0000313" key="4">
    <source>
        <dbReference type="Proteomes" id="UP000490800"/>
    </source>
</evidence>
<sequence length="222" mass="24512">MHTKLQGMLTRAFLISLFTAVGFGVIALMVSQQKIAAFDLAIISAVQGLESPGWTRFAMLLDKVGSTAFVPVITVAAGLYLYVVLKHRSELVLLIAAIGGAALLNTILKKMFQRERPTLNIIMEETGFSFPSGHSMAGFALYGILIFLLWKHIRSTVGRTILLVLAGGMILVMGISRIYLGVHYPSDVLGGFLASAFWLTVCIWTYQRYQLRREQRTGRAQD</sequence>
<feature type="transmembrane region" description="Helical" evidence="1">
    <location>
        <begin position="91"/>
        <end position="108"/>
    </location>
</feature>
<dbReference type="OrthoDB" id="9789113at2"/>
<dbReference type="AlphaFoldDB" id="A0A7X3FI35"/>
<dbReference type="InterPro" id="IPR036938">
    <property type="entry name" value="PAP2/HPO_sf"/>
</dbReference>
<accession>A0A7X3FI35</accession>
<reference evidence="3 4" key="1">
    <citation type="journal article" date="2019" name="Microorganisms">
        <title>Paenibacillus lutrae sp. nov., A Chitinolytic Species Isolated from A River Otter in Castril Natural Park, Granada, Spain.</title>
        <authorList>
            <person name="Rodriguez M."/>
            <person name="Reina J.C."/>
            <person name="Bejar V."/>
            <person name="Llamas I."/>
        </authorList>
    </citation>
    <scope>NUCLEOTIDE SEQUENCE [LARGE SCALE GENOMIC DNA]</scope>
    <source>
        <strain evidence="3 4">N10</strain>
    </source>
</reference>
<keyword evidence="1" id="KW-0472">Membrane</keyword>
<dbReference type="Pfam" id="PF01569">
    <property type="entry name" value="PAP2"/>
    <property type="match status" value="1"/>
</dbReference>
<keyword evidence="4" id="KW-1185">Reference proteome</keyword>